<dbReference type="Gene3D" id="1.25.40.20">
    <property type="entry name" value="Ankyrin repeat-containing domain"/>
    <property type="match status" value="3"/>
</dbReference>
<dbReference type="Proteomes" id="UP001201812">
    <property type="component" value="Unassembled WGS sequence"/>
</dbReference>
<dbReference type="PANTHER" id="PTHR24171:SF9">
    <property type="entry name" value="ANKYRIN REPEAT DOMAIN-CONTAINING PROTEIN 39"/>
    <property type="match status" value="1"/>
</dbReference>
<sequence>MGTMPGSGTTVYSTPKPTSDSDSAWSKTYIGEPDEVQFAQDLLNVGDGSANDESGKVDLAKMKLEKSSITKEKLSKEIFQNLIKSKKWEEVSKCAILSPYNVETEMHNAEVLKMLPAGENPSTISNLVSQRADVNTRDENGQTPLHVAAAGGSPWYVGNLVSEGAAINARDNSGQTPLHIAAANENPAIATKLIIPGADVNAKDKDGLTPLHITARNKKSSLIASNLAFSNADVNARDKNGQTPLHIAAANENTKIAKDLVSGGAYVNARDKDGRTPLDVALDNEGAFTVKYLLSKRALAHIEGQEKIQELGKKANKGPKKNNASTPLDVAAITVKNLPKKLSKLLKKRKIFGSNKQVSLAKSGETEKAKSSGI</sequence>
<dbReference type="InterPro" id="IPR036770">
    <property type="entry name" value="Ankyrin_rpt-contain_sf"/>
</dbReference>
<evidence type="ECO:0000256" key="1">
    <source>
        <dbReference type="ARBA" id="ARBA00022737"/>
    </source>
</evidence>
<keyword evidence="6" id="KW-1185">Reference proteome</keyword>
<dbReference type="AlphaFoldDB" id="A0AAD4QWH0"/>
<evidence type="ECO:0000256" key="2">
    <source>
        <dbReference type="ARBA" id="ARBA00023043"/>
    </source>
</evidence>
<comment type="caution">
    <text evidence="5">The sequence shown here is derived from an EMBL/GenBank/DDBJ whole genome shotgun (WGS) entry which is preliminary data.</text>
</comment>
<feature type="repeat" description="ANK" evidence="3">
    <location>
        <begin position="240"/>
        <end position="272"/>
    </location>
</feature>
<dbReference type="PROSITE" id="PS50297">
    <property type="entry name" value="ANK_REP_REGION"/>
    <property type="match status" value="4"/>
</dbReference>
<accession>A0AAD4QWH0</accession>
<dbReference type="InterPro" id="IPR002110">
    <property type="entry name" value="Ankyrin_rpt"/>
</dbReference>
<dbReference type="EMBL" id="JAKKPZ010000594">
    <property type="protein sequence ID" value="KAI1693718.1"/>
    <property type="molecule type" value="Genomic_DNA"/>
</dbReference>
<name>A0AAD4QWH0_9BILA</name>
<dbReference type="Pfam" id="PF00023">
    <property type="entry name" value="Ank"/>
    <property type="match status" value="1"/>
</dbReference>
<proteinExistence type="predicted"/>
<feature type="repeat" description="ANK" evidence="3">
    <location>
        <begin position="173"/>
        <end position="205"/>
    </location>
</feature>
<reference evidence="5" key="1">
    <citation type="submission" date="2022-01" db="EMBL/GenBank/DDBJ databases">
        <title>Genome Sequence Resource for Two Populations of Ditylenchus destructor, the Migratory Endoparasitic Phytonematode.</title>
        <authorList>
            <person name="Zhang H."/>
            <person name="Lin R."/>
            <person name="Xie B."/>
        </authorList>
    </citation>
    <scope>NUCLEOTIDE SEQUENCE</scope>
    <source>
        <strain evidence="5">BazhouSP</strain>
    </source>
</reference>
<feature type="compositionally biased region" description="Polar residues" evidence="4">
    <location>
        <begin position="1"/>
        <end position="26"/>
    </location>
</feature>
<keyword evidence="1" id="KW-0677">Repeat</keyword>
<dbReference type="SUPFAM" id="SSF48403">
    <property type="entry name" value="Ankyrin repeat"/>
    <property type="match status" value="1"/>
</dbReference>
<organism evidence="5 6">
    <name type="scientific">Ditylenchus destructor</name>
    <dbReference type="NCBI Taxonomy" id="166010"/>
    <lineage>
        <taxon>Eukaryota</taxon>
        <taxon>Metazoa</taxon>
        <taxon>Ecdysozoa</taxon>
        <taxon>Nematoda</taxon>
        <taxon>Chromadorea</taxon>
        <taxon>Rhabditida</taxon>
        <taxon>Tylenchina</taxon>
        <taxon>Tylenchomorpha</taxon>
        <taxon>Sphaerularioidea</taxon>
        <taxon>Anguinidae</taxon>
        <taxon>Anguininae</taxon>
        <taxon>Ditylenchus</taxon>
    </lineage>
</organism>
<evidence type="ECO:0000313" key="5">
    <source>
        <dbReference type="EMBL" id="KAI1693718.1"/>
    </source>
</evidence>
<protein>
    <submittedName>
        <fullName evidence="5">Ankyrin repeats (3 copies) domain-containing protein</fullName>
    </submittedName>
</protein>
<evidence type="ECO:0000313" key="6">
    <source>
        <dbReference type="Proteomes" id="UP001201812"/>
    </source>
</evidence>
<evidence type="ECO:0000256" key="4">
    <source>
        <dbReference type="SAM" id="MobiDB-lite"/>
    </source>
</evidence>
<feature type="region of interest" description="Disordered" evidence="4">
    <location>
        <begin position="1"/>
        <end position="27"/>
    </location>
</feature>
<gene>
    <name evidence="5" type="ORF">DdX_20508</name>
</gene>
<feature type="repeat" description="ANK" evidence="3">
    <location>
        <begin position="206"/>
        <end position="239"/>
    </location>
</feature>
<dbReference type="Pfam" id="PF12796">
    <property type="entry name" value="Ank_2"/>
    <property type="match status" value="1"/>
</dbReference>
<dbReference type="SMART" id="SM00248">
    <property type="entry name" value="ANK"/>
    <property type="match status" value="5"/>
</dbReference>
<keyword evidence="2 3" id="KW-0040">ANK repeat</keyword>
<feature type="repeat" description="ANK" evidence="3">
    <location>
        <begin position="140"/>
        <end position="172"/>
    </location>
</feature>
<dbReference type="PROSITE" id="PS50088">
    <property type="entry name" value="ANK_REPEAT"/>
    <property type="match status" value="4"/>
</dbReference>
<evidence type="ECO:0000256" key="3">
    <source>
        <dbReference type="PROSITE-ProRule" id="PRU00023"/>
    </source>
</evidence>
<dbReference type="PANTHER" id="PTHR24171">
    <property type="entry name" value="ANKYRIN REPEAT DOMAIN-CONTAINING PROTEIN 39-RELATED"/>
    <property type="match status" value="1"/>
</dbReference>